<dbReference type="Proteomes" id="UP000290289">
    <property type="component" value="Chromosome 13"/>
</dbReference>
<name>A0A498I684_MALDO</name>
<dbReference type="EMBL" id="RDQH01000339">
    <property type="protein sequence ID" value="RXH78750.1"/>
    <property type="molecule type" value="Genomic_DNA"/>
</dbReference>
<proteinExistence type="predicted"/>
<gene>
    <name evidence="2" type="ORF">DVH24_002268</name>
</gene>
<keyword evidence="1" id="KW-0175">Coiled coil</keyword>
<evidence type="ECO:0000313" key="3">
    <source>
        <dbReference type="Proteomes" id="UP000290289"/>
    </source>
</evidence>
<comment type="caution">
    <text evidence="2">The sequence shown here is derived from an EMBL/GenBank/DDBJ whole genome shotgun (WGS) entry which is preliminary data.</text>
</comment>
<keyword evidence="3" id="KW-1185">Reference proteome</keyword>
<accession>A0A498I684</accession>
<sequence>MANQGVELATKQEESSRGRVNNLSLASHVLGVLCHKFNDAQLAEFRALCFGYLESADRLTFSGKKDFCLITGLRCDEPYDLEVEPSNIRLLTKYFPQKFVFVGESSKGKRKGKVVKGKGKMKTAPKKATKKVSVTCVELEMAFKQCEDEDDVLKMGLVYFAEGVLIEVKINVVGIREIVPTKVEKNLSYWIWGDDVDVVMWLWNVWPRRKIFFQRNVLNKVKELMEEVKAFRREVKVLALVGERIAHDHAEVQSFDDDDVAIYTHEGEHVGPKRKVRYTRAAAKIGATKRGPKKKTKVMRHMTLTFDVIKCEKL</sequence>
<reference evidence="2 3" key="1">
    <citation type="submission" date="2018-10" db="EMBL/GenBank/DDBJ databases">
        <title>A high-quality apple genome assembly.</title>
        <authorList>
            <person name="Hu J."/>
        </authorList>
    </citation>
    <scope>NUCLEOTIDE SEQUENCE [LARGE SCALE GENOMIC DNA]</scope>
    <source>
        <strain evidence="3">cv. HFTH1</strain>
        <tissue evidence="2">Young leaf</tissue>
    </source>
</reference>
<evidence type="ECO:0000313" key="2">
    <source>
        <dbReference type="EMBL" id="RXH78750.1"/>
    </source>
</evidence>
<protein>
    <submittedName>
        <fullName evidence="2">Uncharacterized protein</fullName>
    </submittedName>
</protein>
<feature type="coiled-coil region" evidence="1">
    <location>
        <begin position="214"/>
        <end position="241"/>
    </location>
</feature>
<organism evidence="2 3">
    <name type="scientific">Malus domestica</name>
    <name type="common">Apple</name>
    <name type="synonym">Pyrus malus</name>
    <dbReference type="NCBI Taxonomy" id="3750"/>
    <lineage>
        <taxon>Eukaryota</taxon>
        <taxon>Viridiplantae</taxon>
        <taxon>Streptophyta</taxon>
        <taxon>Embryophyta</taxon>
        <taxon>Tracheophyta</taxon>
        <taxon>Spermatophyta</taxon>
        <taxon>Magnoliopsida</taxon>
        <taxon>eudicotyledons</taxon>
        <taxon>Gunneridae</taxon>
        <taxon>Pentapetalae</taxon>
        <taxon>rosids</taxon>
        <taxon>fabids</taxon>
        <taxon>Rosales</taxon>
        <taxon>Rosaceae</taxon>
        <taxon>Amygdaloideae</taxon>
        <taxon>Maleae</taxon>
        <taxon>Malus</taxon>
    </lineage>
</organism>
<dbReference type="AlphaFoldDB" id="A0A498I684"/>
<evidence type="ECO:0000256" key="1">
    <source>
        <dbReference type="SAM" id="Coils"/>
    </source>
</evidence>